<dbReference type="RefSeq" id="WP_213540850.1">
    <property type="nucleotide sequence ID" value="NZ_AP023418.1"/>
</dbReference>
<evidence type="ECO:0008006" key="3">
    <source>
        <dbReference type="Google" id="ProtNLM"/>
    </source>
</evidence>
<keyword evidence="2" id="KW-1185">Reference proteome</keyword>
<evidence type="ECO:0000313" key="2">
    <source>
        <dbReference type="Proteomes" id="UP000681035"/>
    </source>
</evidence>
<evidence type="ECO:0000313" key="1">
    <source>
        <dbReference type="EMBL" id="BCK82322.1"/>
    </source>
</evidence>
<dbReference type="NCBIfam" id="TIGR04088">
    <property type="entry name" value="cognate_SipW"/>
    <property type="match status" value="1"/>
</dbReference>
<dbReference type="KEGG" id="vcop:MM50RIKEN_20850"/>
<organism evidence="1 2">
    <name type="scientific">Vescimonas coprocola</name>
    <dbReference type="NCBI Taxonomy" id="2714355"/>
    <lineage>
        <taxon>Bacteria</taxon>
        <taxon>Bacillati</taxon>
        <taxon>Bacillota</taxon>
        <taxon>Clostridia</taxon>
        <taxon>Eubacteriales</taxon>
        <taxon>Oscillospiraceae</taxon>
        <taxon>Vescimonas</taxon>
    </lineage>
</organism>
<name>A0A810Q7S6_9FIRM</name>
<sequence>MTNRKSTKRALLGSVMAMVLCLAMLIGATFAWFTDTASTGVNKIQAGNLKVALEMKDAAGQWVPAEGKTLDFVKAAAGEQVLWEPGCTYTLPELRVINNGNLALKYKVTITGINGSAKLNEAIEWTIGDVAMGAEQHLKAGESNEFTIKGHMKESAGNEYMNESIDGIAITVAATQDTVENDSFGNTYDEDAEYPIVAMDTLQELINNATEPVSAKLEGNIAGSLTVPQGKDVTLDLNGFTLTGGDSHAILNHGTLCIKDSSGNGKIVASKANTSALRNAAVCVIDGGTFTRAAGVDNKWHTVENFGTMTFNGGKVIAEDGQSFAIVNGWNYINPGEQKATMTINNIEMEAGPNGFKNCAGGTLTMNGGTLHCTGFWGLSNDSTGVATINGGKIISDNYVAISNGGAKMEINGGTFTGPQGSLYVQNYAQGTVVMGGSYGNETVEFMRNYCPEGYTATLKDGMVVVSKD</sequence>
<dbReference type="AlphaFoldDB" id="A0A810Q7S6"/>
<dbReference type="Proteomes" id="UP000681035">
    <property type="component" value="Chromosome"/>
</dbReference>
<reference evidence="1" key="1">
    <citation type="submission" date="2020-09" db="EMBL/GenBank/DDBJ databases">
        <title>New species isolated from human feces.</title>
        <authorList>
            <person name="Kitahara M."/>
            <person name="Shigeno Y."/>
            <person name="Shime M."/>
            <person name="Matsumoto Y."/>
            <person name="Nakamura S."/>
            <person name="Motooka D."/>
            <person name="Fukuoka S."/>
            <person name="Nishikawa H."/>
            <person name="Benno Y."/>
        </authorList>
    </citation>
    <scope>NUCLEOTIDE SEQUENCE</scope>
    <source>
        <strain evidence="1">MM50</strain>
    </source>
</reference>
<dbReference type="InterPro" id="IPR023833">
    <property type="entry name" value="Signal_pept_SipW-depend-type"/>
</dbReference>
<proteinExistence type="predicted"/>
<gene>
    <name evidence="1" type="ORF">MM50RIKEN_20850</name>
</gene>
<dbReference type="EMBL" id="AP023418">
    <property type="protein sequence ID" value="BCK82322.1"/>
    <property type="molecule type" value="Genomic_DNA"/>
</dbReference>
<protein>
    <recommendedName>
        <fullName evidence="3">SipW-cognate class signal peptide</fullName>
    </recommendedName>
</protein>
<accession>A0A810Q7S6</accession>